<comment type="caution">
    <text evidence="3">The sequence shown here is derived from an EMBL/GenBank/DDBJ whole genome shotgun (WGS) entry which is preliminary data.</text>
</comment>
<dbReference type="EMBL" id="MU157845">
    <property type="protein sequence ID" value="KAF9529652.1"/>
    <property type="molecule type" value="Genomic_DNA"/>
</dbReference>
<dbReference type="Proteomes" id="UP000807306">
    <property type="component" value="Unassembled WGS sequence"/>
</dbReference>
<evidence type="ECO:0000259" key="2">
    <source>
        <dbReference type="Pfam" id="PF09362"/>
    </source>
</evidence>
<dbReference type="AlphaFoldDB" id="A0A9P6JQH4"/>
<dbReference type="PANTHER" id="PTHR43662">
    <property type="match status" value="1"/>
</dbReference>
<evidence type="ECO:0000313" key="3">
    <source>
        <dbReference type="EMBL" id="KAF9529652.1"/>
    </source>
</evidence>
<gene>
    <name evidence="3" type="ORF">CPB83DRAFT_926527</name>
</gene>
<evidence type="ECO:0000256" key="1">
    <source>
        <dbReference type="SAM" id="SignalP"/>
    </source>
</evidence>
<accession>A0A9P6JQH4</accession>
<dbReference type="OrthoDB" id="74764at2759"/>
<dbReference type="InterPro" id="IPR018535">
    <property type="entry name" value="DUF1996"/>
</dbReference>
<protein>
    <recommendedName>
        <fullName evidence="2">DUF1996 domain-containing protein</fullName>
    </recommendedName>
</protein>
<name>A0A9P6JQH4_9AGAR</name>
<sequence length="382" mass="40898">MQWKSLLSIAALGVLPNVNALLRFACSQLVIERLDPLLEPGKVSAHLHQIIGGSAFNVTMNVNNDLPSLSQCTSCTYSEDFSNYWTAVLYFKHSNGSFKRVRQLPGQLLGNANGGMTVYYSQPSNGGKVTSFPKGFRMIVGNAMTRSFDANNQEAKSLNFRCLSAGGGNGGVVGDPGTDSNALPKMKCLGGIRSQIVFPSCWDGKNLDSADHRSHVKYPNGSACPSTHPVLVPQIFIETVWDTTEFNNMWPSDGSQPFVYSMGDPTGTGQHADYVFGWQGDALQRAMDQCNSFGGACPTLKTQSIDAINKCTQASRVKETYEGWLKALPGCNPIQSGPQPATMVSGCGAPTTLAMTAPTPAVEDQLKDDIPITAAPPAMTEA</sequence>
<keyword evidence="4" id="KW-1185">Reference proteome</keyword>
<reference evidence="3" key="1">
    <citation type="submission" date="2020-11" db="EMBL/GenBank/DDBJ databases">
        <authorList>
            <consortium name="DOE Joint Genome Institute"/>
            <person name="Ahrendt S."/>
            <person name="Riley R."/>
            <person name="Andreopoulos W."/>
            <person name="Labutti K."/>
            <person name="Pangilinan J."/>
            <person name="Ruiz-Duenas F.J."/>
            <person name="Barrasa J.M."/>
            <person name="Sanchez-Garcia M."/>
            <person name="Camarero S."/>
            <person name="Miyauchi S."/>
            <person name="Serrano A."/>
            <person name="Linde D."/>
            <person name="Babiker R."/>
            <person name="Drula E."/>
            <person name="Ayuso-Fernandez I."/>
            <person name="Pacheco R."/>
            <person name="Padilla G."/>
            <person name="Ferreira P."/>
            <person name="Barriuso J."/>
            <person name="Kellner H."/>
            <person name="Castanera R."/>
            <person name="Alfaro M."/>
            <person name="Ramirez L."/>
            <person name="Pisabarro A.G."/>
            <person name="Kuo A."/>
            <person name="Tritt A."/>
            <person name="Lipzen A."/>
            <person name="He G."/>
            <person name="Yan M."/>
            <person name="Ng V."/>
            <person name="Cullen D."/>
            <person name="Martin F."/>
            <person name="Rosso M.-N."/>
            <person name="Henrissat B."/>
            <person name="Hibbett D."/>
            <person name="Martinez A.T."/>
            <person name="Grigoriev I.V."/>
        </authorList>
    </citation>
    <scope>NUCLEOTIDE SEQUENCE</scope>
    <source>
        <strain evidence="3">CBS 506.95</strain>
    </source>
</reference>
<feature type="chain" id="PRO_5040196956" description="DUF1996 domain-containing protein" evidence="1">
    <location>
        <begin position="21"/>
        <end position="382"/>
    </location>
</feature>
<evidence type="ECO:0000313" key="4">
    <source>
        <dbReference type="Proteomes" id="UP000807306"/>
    </source>
</evidence>
<dbReference type="PANTHER" id="PTHR43662:SF3">
    <property type="entry name" value="DOMAIN PROTEIN, PUTATIVE (AFU_ORTHOLOGUE AFUA_6G11970)-RELATED"/>
    <property type="match status" value="1"/>
</dbReference>
<proteinExistence type="predicted"/>
<keyword evidence="1" id="KW-0732">Signal</keyword>
<dbReference type="Pfam" id="PF09362">
    <property type="entry name" value="DUF1996"/>
    <property type="match status" value="1"/>
</dbReference>
<feature type="domain" description="DUF1996" evidence="2">
    <location>
        <begin position="35"/>
        <end position="278"/>
    </location>
</feature>
<feature type="signal peptide" evidence="1">
    <location>
        <begin position="1"/>
        <end position="20"/>
    </location>
</feature>
<organism evidence="3 4">
    <name type="scientific">Crepidotus variabilis</name>
    <dbReference type="NCBI Taxonomy" id="179855"/>
    <lineage>
        <taxon>Eukaryota</taxon>
        <taxon>Fungi</taxon>
        <taxon>Dikarya</taxon>
        <taxon>Basidiomycota</taxon>
        <taxon>Agaricomycotina</taxon>
        <taxon>Agaricomycetes</taxon>
        <taxon>Agaricomycetidae</taxon>
        <taxon>Agaricales</taxon>
        <taxon>Agaricineae</taxon>
        <taxon>Crepidotaceae</taxon>
        <taxon>Crepidotus</taxon>
    </lineage>
</organism>